<dbReference type="RefSeq" id="XP_003174213.1">
    <property type="nucleotide sequence ID" value="XM_003174165.1"/>
</dbReference>
<name>E4UST4_ARTGP</name>
<dbReference type="OrthoDB" id="5401170at2759"/>
<gene>
    <name evidence="2" type="ORF">MGYG_04390</name>
</gene>
<dbReference type="Pfam" id="PF03109">
    <property type="entry name" value="ABC1"/>
    <property type="match status" value="1"/>
</dbReference>
<organism evidence="3">
    <name type="scientific">Arthroderma gypseum (strain ATCC MYA-4604 / CBS 118893)</name>
    <name type="common">Microsporum gypseum</name>
    <dbReference type="NCBI Taxonomy" id="535722"/>
    <lineage>
        <taxon>Eukaryota</taxon>
        <taxon>Fungi</taxon>
        <taxon>Dikarya</taxon>
        <taxon>Ascomycota</taxon>
        <taxon>Pezizomycotina</taxon>
        <taxon>Eurotiomycetes</taxon>
        <taxon>Eurotiomycetidae</taxon>
        <taxon>Onygenales</taxon>
        <taxon>Arthrodermataceae</taxon>
        <taxon>Nannizzia</taxon>
    </lineage>
</organism>
<protein>
    <recommendedName>
        <fullName evidence="1">ABC1 atypical kinase-like domain-containing protein</fullName>
    </recommendedName>
</protein>
<accession>E4UST4</accession>
<dbReference type="eggNOG" id="ENOG502TK2A">
    <property type="taxonomic scope" value="Eukaryota"/>
</dbReference>
<dbReference type="HOGENOM" id="CLU_078302_1_0_1"/>
<feature type="domain" description="ABC1 atypical kinase-like" evidence="1">
    <location>
        <begin position="131"/>
        <end position="195"/>
    </location>
</feature>
<dbReference type="InterPro" id="IPR011009">
    <property type="entry name" value="Kinase-like_dom_sf"/>
</dbReference>
<sequence length="229" mass="26910">MGGTKFYQNWVRDLFDDYVIWSADDGTEWQIKKKLSERASFYPAENNGELTWNGCIVKIRLQVPPEYPASLKPESRRNFASIETSHFIDMEIASLRHFNKVGSKATPRIIHLKRSLQRDHYPVPGGYIVFIIMEKVPGITLSEFWSYDLAKRDKIRAAFRETLTEICRNHGFIGDPHLGNIIYDEKKNKCWIVDYEDIYICKDRKPKTFSEHVYLYWGLASSNNYGIRW</sequence>
<dbReference type="Proteomes" id="UP000002669">
    <property type="component" value="Unassembled WGS sequence"/>
</dbReference>
<dbReference type="EMBL" id="DS989824">
    <property type="protein sequence ID" value="EFR01383.1"/>
    <property type="molecule type" value="Genomic_DNA"/>
</dbReference>
<dbReference type="InterPro" id="IPR004147">
    <property type="entry name" value="ABC1_dom"/>
</dbReference>
<evidence type="ECO:0000313" key="3">
    <source>
        <dbReference type="Proteomes" id="UP000002669"/>
    </source>
</evidence>
<dbReference type="Gene3D" id="1.10.510.10">
    <property type="entry name" value="Transferase(Phosphotransferase) domain 1"/>
    <property type="match status" value="1"/>
</dbReference>
<proteinExistence type="predicted"/>
<evidence type="ECO:0000259" key="1">
    <source>
        <dbReference type="Pfam" id="PF03109"/>
    </source>
</evidence>
<dbReference type="AlphaFoldDB" id="E4UST4"/>
<dbReference type="GeneID" id="10029503"/>
<reference evidence="3" key="1">
    <citation type="journal article" date="2012" name="MBio">
        <title>Comparative genome analysis of Trichophyton rubrum and related dermatophytes reveals candidate genes involved in infection.</title>
        <authorList>
            <person name="Martinez D.A."/>
            <person name="Oliver B.G."/>
            <person name="Graeser Y."/>
            <person name="Goldberg J.M."/>
            <person name="Li W."/>
            <person name="Martinez-Rossi N.M."/>
            <person name="Monod M."/>
            <person name="Shelest E."/>
            <person name="Barton R.C."/>
            <person name="Birch E."/>
            <person name="Brakhage A.A."/>
            <person name="Chen Z."/>
            <person name="Gurr S.J."/>
            <person name="Heiman D."/>
            <person name="Heitman J."/>
            <person name="Kosti I."/>
            <person name="Rossi A."/>
            <person name="Saif S."/>
            <person name="Samalova M."/>
            <person name="Saunders C.W."/>
            <person name="Shea T."/>
            <person name="Summerbell R.C."/>
            <person name="Xu J."/>
            <person name="Young S."/>
            <person name="Zeng Q."/>
            <person name="Birren B.W."/>
            <person name="Cuomo C.A."/>
            <person name="White T.C."/>
        </authorList>
    </citation>
    <scope>NUCLEOTIDE SEQUENCE [LARGE SCALE GENOMIC DNA]</scope>
    <source>
        <strain evidence="3">ATCC MYA-4604 / CBS 118893</strain>
    </source>
</reference>
<evidence type="ECO:0000313" key="2">
    <source>
        <dbReference type="EMBL" id="EFR01383.1"/>
    </source>
</evidence>
<dbReference type="InParanoid" id="E4UST4"/>
<keyword evidence="3" id="KW-1185">Reference proteome</keyword>
<dbReference type="OMA" id="EAKYLCH"/>
<dbReference type="VEuPathDB" id="FungiDB:MGYG_04390"/>
<dbReference type="SUPFAM" id="SSF56112">
    <property type="entry name" value="Protein kinase-like (PK-like)"/>
    <property type="match status" value="1"/>
</dbReference>